<gene>
    <name evidence="2" type="ORF">VTH8203_02238</name>
</gene>
<dbReference type="PROSITE" id="PS51257">
    <property type="entry name" value="PROKAR_LIPOPROTEIN"/>
    <property type="match status" value="1"/>
</dbReference>
<protein>
    <submittedName>
        <fullName evidence="2">Uncharacterized protein</fullName>
    </submittedName>
</protein>
<proteinExistence type="predicted"/>
<evidence type="ECO:0000313" key="3">
    <source>
        <dbReference type="Proteomes" id="UP000219336"/>
    </source>
</evidence>
<sequence length="58" mass="6181">MKEVNIQAVIATFVLGLLFGCNGSEGDSSLGNQTQTQTIPTSQLSLPEQLEVVTNEND</sequence>
<reference evidence="3" key="1">
    <citation type="submission" date="2016-06" db="EMBL/GenBank/DDBJ databases">
        <authorList>
            <person name="Rodrigo-Torres L."/>
            <person name="Arahal R.D."/>
            <person name="Lucena T."/>
        </authorList>
    </citation>
    <scope>NUCLEOTIDE SEQUENCE [LARGE SCALE GENOMIC DNA]</scope>
    <source>
        <strain evidence="3">CECT8203</strain>
    </source>
</reference>
<dbReference type="RefSeq" id="WP_158296123.1">
    <property type="nucleotide sequence ID" value="NZ_JBHSII010000001.1"/>
</dbReference>
<keyword evidence="3" id="KW-1185">Reference proteome</keyword>
<feature type="region of interest" description="Disordered" evidence="1">
    <location>
        <begin position="26"/>
        <end position="58"/>
    </location>
</feature>
<dbReference type="EMBL" id="OANU01000030">
    <property type="protein sequence ID" value="SNX48617.1"/>
    <property type="molecule type" value="Genomic_DNA"/>
</dbReference>
<dbReference type="AlphaFoldDB" id="A0A240EIU5"/>
<evidence type="ECO:0000313" key="2">
    <source>
        <dbReference type="EMBL" id="SNX48617.1"/>
    </source>
</evidence>
<organism evidence="2 3">
    <name type="scientific">Vibrio thalassae</name>
    <dbReference type="NCBI Taxonomy" id="1243014"/>
    <lineage>
        <taxon>Bacteria</taxon>
        <taxon>Pseudomonadati</taxon>
        <taxon>Pseudomonadota</taxon>
        <taxon>Gammaproteobacteria</taxon>
        <taxon>Vibrionales</taxon>
        <taxon>Vibrionaceae</taxon>
        <taxon>Vibrio</taxon>
    </lineage>
</organism>
<evidence type="ECO:0000256" key="1">
    <source>
        <dbReference type="SAM" id="MobiDB-lite"/>
    </source>
</evidence>
<accession>A0A240EIU5</accession>
<name>A0A240EIU5_9VIBR</name>
<dbReference type="Proteomes" id="UP000219336">
    <property type="component" value="Unassembled WGS sequence"/>
</dbReference>